<sequence>MGTEATWIQASDKQRPTYAFILFNSCRVLEASQQSLGLGENNIDVVEPNT</sequence>
<organism evidence="1 2">
    <name type="scientific">Dreissena polymorpha</name>
    <name type="common">Zebra mussel</name>
    <name type="synonym">Mytilus polymorpha</name>
    <dbReference type="NCBI Taxonomy" id="45954"/>
    <lineage>
        <taxon>Eukaryota</taxon>
        <taxon>Metazoa</taxon>
        <taxon>Spiralia</taxon>
        <taxon>Lophotrochozoa</taxon>
        <taxon>Mollusca</taxon>
        <taxon>Bivalvia</taxon>
        <taxon>Autobranchia</taxon>
        <taxon>Heteroconchia</taxon>
        <taxon>Euheterodonta</taxon>
        <taxon>Imparidentia</taxon>
        <taxon>Neoheterodontei</taxon>
        <taxon>Myida</taxon>
        <taxon>Dreissenoidea</taxon>
        <taxon>Dreissenidae</taxon>
        <taxon>Dreissena</taxon>
    </lineage>
</organism>
<protein>
    <submittedName>
        <fullName evidence="1">Uncharacterized protein</fullName>
    </submittedName>
</protein>
<proteinExistence type="predicted"/>
<reference evidence="1" key="1">
    <citation type="journal article" date="2019" name="bioRxiv">
        <title>The Genome of the Zebra Mussel, Dreissena polymorpha: A Resource for Invasive Species Research.</title>
        <authorList>
            <person name="McCartney M.A."/>
            <person name="Auch B."/>
            <person name="Kono T."/>
            <person name="Mallez S."/>
            <person name="Zhang Y."/>
            <person name="Obille A."/>
            <person name="Becker A."/>
            <person name="Abrahante J.E."/>
            <person name="Garbe J."/>
            <person name="Badalamenti J.P."/>
            <person name="Herman A."/>
            <person name="Mangelson H."/>
            <person name="Liachko I."/>
            <person name="Sullivan S."/>
            <person name="Sone E.D."/>
            <person name="Koren S."/>
            <person name="Silverstein K.A.T."/>
            <person name="Beckman K.B."/>
            <person name="Gohl D.M."/>
        </authorList>
    </citation>
    <scope>NUCLEOTIDE SEQUENCE</scope>
    <source>
        <strain evidence="1">Duluth1</strain>
        <tissue evidence="1">Whole animal</tissue>
    </source>
</reference>
<name>A0A9D3Y590_DREPO</name>
<dbReference type="AlphaFoldDB" id="A0A9D3Y590"/>
<evidence type="ECO:0000313" key="2">
    <source>
        <dbReference type="Proteomes" id="UP000828390"/>
    </source>
</evidence>
<accession>A0A9D3Y590</accession>
<reference evidence="1" key="2">
    <citation type="submission" date="2020-11" db="EMBL/GenBank/DDBJ databases">
        <authorList>
            <person name="McCartney M.A."/>
            <person name="Auch B."/>
            <person name="Kono T."/>
            <person name="Mallez S."/>
            <person name="Becker A."/>
            <person name="Gohl D.M."/>
            <person name="Silverstein K.A.T."/>
            <person name="Koren S."/>
            <person name="Bechman K.B."/>
            <person name="Herman A."/>
            <person name="Abrahante J.E."/>
            <person name="Garbe J."/>
        </authorList>
    </citation>
    <scope>NUCLEOTIDE SEQUENCE</scope>
    <source>
        <strain evidence="1">Duluth1</strain>
        <tissue evidence="1">Whole animal</tissue>
    </source>
</reference>
<keyword evidence="2" id="KW-1185">Reference proteome</keyword>
<evidence type="ECO:0000313" key="1">
    <source>
        <dbReference type="EMBL" id="KAH3692124.1"/>
    </source>
</evidence>
<comment type="caution">
    <text evidence="1">The sequence shown here is derived from an EMBL/GenBank/DDBJ whole genome shotgun (WGS) entry which is preliminary data.</text>
</comment>
<dbReference type="EMBL" id="JAIWYP010000025">
    <property type="protein sequence ID" value="KAH3692124.1"/>
    <property type="molecule type" value="Genomic_DNA"/>
</dbReference>
<gene>
    <name evidence="1" type="ORF">DPMN_193936</name>
</gene>
<dbReference type="Proteomes" id="UP000828390">
    <property type="component" value="Unassembled WGS sequence"/>
</dbReference>